<keyword evidence="3" id="KW-1185">Reference proteome</keyword>
<reference evidence="2 3" key="1">
    <citation type="submission" date="2020-08" db="EMBL/GenBank/DDBJ databases">
        <title>Sequencing the genomes of 1000 actinobacteria strains.</title>
        <authorList>
            <person name="Klenk H.-P."/>
        </authorList>
    </citation>
    <scope>NUCLEOTIDE SEQUENCE [LARGE SCALE GENOMIC DNA]</scope>
    <source>
        <strain evidence="2 3">DSM 27099</strain>
    </source>
</reference>
<dbReference type="GO" id="GO:0032259">
    <property type="term" value="P:methylation"/>
    <property type="evidence" value="ECO:0007669"/>
    <property type="project" value="UniProtKB-KW"/>
</dbReference>
<accession>A0A7W4V4A0</accession>
<proteinExistence type="predicted"/>
<feature type="transmembrane region" description="Helical" evidence="1">
    <location>
        <begin position="87"/>
        <end position="109"/>
    </location>
</feature>
<evidence type="ECO:0000313" key="3">
    <source>
        <dbReference type="Proteomes" id="UP000529310"/>
    </source>
</evidence>
<keyword evidence="2" id="KW-0808">Transferase</keyword>
<keyword evidence="2" id="KW-0489">Methyltransferase</keyword>
<dbReference type="AlphaFoldDB" id="A0A7W4V4A0"/>
<feature type="transmembrane region" description="Helical" evidence="1">
    <location>
        <begin position="7"/>
        <end position="30"/>
    </location>
</feature>
<evidence type="ECO:0000256" key="1">
    <source>
        <dbReference type="SAM" id="Phobius"/>
    </source>
</evidence>
<evidence type="ECO:0000313" key="2">
    <source>
        <dbReference type="EMBL" id="MBB2976025.1"/>
    </source>
</evidence>
<sequence length="111" mass="11513">MNIAIDWLAFAQVFVAALLGATLVVGFYALGLRLLVRAGKAPVVAPADFTDAITVLKPKEIARAEKAAAKAAKKSPLTARQRSTALVFAYASFAMSGFAVLAGLALIVVGH</sequence>
<organism evidence="2 3">
    <name type="scientific">Microbacterium endophyticum</name>
    <dbReference type="NCBI Taxonomy" id="1526412"/>
    <lineage>
        <taxon>Bacteria</taxon>
        <taxon>Bacillati</taxon>
        <taxon>Actinomycetota</taxon>
        <taxon>Actinomycetes</taxon>
        <taxon>Micrococcales</taxon>
        <taxon>Microbacteriaceae</taxon>
        <taxon>Microbacterium</taxon>
    </lineage>
</organism>
<dbReference type="EMBL" id="JACHWQ010000004">
    <property type="protein sequence ID" value="MBB2976025.1"/>
    <property type="molecule type" value="Genomic_DNA"/>
</dbReference>
<protein>
    <submittedName>
        <fullName evidence="2">SpoU rRNA methylase family enzyme</fullName>
    </submittedName>
</protein>
<gene>
    <name evidence="2" type="ORF">FHX49_001595</name>
</gene>
<dbReference type="Proteomes" id="UP000529310">
    <property type="component" value="Unassembled WGS sequence"/>
</dbReference>
<keyword evidence="1" id="KW-0472">Membrane</keyword>
<keyword evidence="1" id="KW-1133">Transmembrane helix</keyword>
<comment type="caution">
    <text evidence="2">The sequence shown here is derived from an EMBL/GenBank/DDBJ whole genome shotgun (WGS) entry which is preliminary data.</text>
</comment>
<name>A0A7W4V4A0_9MICO</name>
<keyword evidence="1" id="KW-0812">Transmembrane</keyword>
<dbReference type="RefSeq" id="WP_165138848.1">
    <property type="nucleotide sequence ID" value="NZ_CP049255.1"/>
</dbReference>
<dbReference type="GO" id="GO:0008168">
    <property type="term" value="F:methyltransferase activity"/>
    <property type="evidence" value="ECO:0007669"/>
    <property type="project" value="UniProtKB-KW"/>
</dbReference>